<keyword evidence="10" id="KW-1185">Reference proteome</keyword>
<accession>A0A6A5YL97</accession>
<proteinExistence type="inferred from homology"/>
<feature type="transmembrane region" description="Helical" evidence="7">
    <location>
        <begin position="6"/>
        <end position="26"/>
    </location>
</feature>
<name>A0A6A5YL97_9PLEO</name>
<dbReference type="GO" id="GO:0016020">
    <property type="term" value="C:membrane"/>
    <property type="evidence" value="ECO:0007669"/>
    <property type="project" value="UniProtKB-SubCell"/>
</dbReference>
<protein>
    <recommendedName>
        <fullName evidence="8">Rhodopsin domain-containing protein</fullName>
    </recommendedName>
</protein>
<evidence type="ECO:0000256" key="3">
    <source>
        <dbReference type="ARBA" id="ARBA00022989"/>
    </source>
</evidence>
<dbReference type="PANTHER" id="PTHR33048">
    <property type="entry name" value="PTH11-LIKE INTEGRAL MEMBRANE PROTEIN (AFU_ORTHOLOGUE AFUA_5G11245)"/>
    <property type="match status" value="1"/>
</dbReference>
<organism evidence="9 10">
    <name type="scientific">Lophiotrema nucula</name>
    <dbReference type="NCBI Taxonomy" id="690887"/>
    <lineage>
        <taxon>Eukaryota</taxon>
        <taxon>Fungi</taxon>
        <taxon>Dikarya</taxon>
        <taxon>Ascomycota</taxon>
        <taxon>Pezizomycotina</taxon>
        <taxon>Dothideomycetes</taxon>
        <taxon>Pleosporomycetidae</taxon>
        <taxon>Pleosporales</taxon>
        <taxon>Lophiotremataceae</taxon>
        <taxon>Lophiotrema</taxon>
    </lineage>
</organism>
<evidence type="ECO:0000256" key="2">
    <source>
        <dbReference type="ARBA" id="ARBA00022692"/>
    </source>
</evidence>
<evidence type="ECO:0000313" key="10">
    <source>
        <dbReference type="Proteomes" id="UP000799770"/>
    </source>
</evidence>
<sequence length="248" mass="27086">MIFLVMPCLYFTAVALPKLAIIDLYLQVFRCRKTIYVCYGIAAVIVLTAIVNTFVTIFQCTPINDLWAPVDKGHGHCMNVNVLFQWASFPNILADVAMLVLPMPTVWRLQTGWRVRLGVCVTFLTGSIGLAASIARFAAFTHSTAGDPLWDAVPAAIWAIAEPGILLIAACLVTLKPLFQYVMHQSSISSFFAKTKQTSPSWPKSNASSRTLESMESGGSKGSVVRLEQLSAQKAQLYAQAAYSGNFV</sequence>
<feature type="compositionally biased region" description="Polar residues" evidence="6">
    <location>
        <begin position="196"/>
        <end position="214"/>
    </location>
</feature>
<dbReference type="Pfam" id="PF20684">
    <property type="entry name" value="Fung_rhodopsin"/>
    <property type="match status" value="1"/>
</dbReference>
<evidence type="ECO:0000313" key="9">
    <source>
        <dbReference type="EMBL" id="KAF2107504.1"/>
    </source>
</evidence>
<feature type="transmembrane region" description="Helical" evidence="7">
    <location>
        <begin position="78"/>
        <end position="101"/>
    </location>
</feature>
<dbReference type="EMBL" id="ML977353">
    <property type="protein sequence ID" value="KAF2107504.1"/>
    <property type="molecule type" value="Genomic_DNA"/>
</dbReference>
<feature type="transmembrane region" description="Helical" evidence="7">
    <location>
        <begin position="113"/>
        <end position="135"/>
    </location>
</feature>
<evidence type="ECO:0000256" key="6">
    <source>
        <dbReference type="SAM" id="MobiDB-lite"/>
    </source>
</evidence>
<dbReference type="AlphaFoldDB" id="A0A6A5YL97"/>
<dbReference type="OrthoDB" id="3529975at2759"/>
<keyword evidence="4 7" id="KW-0472">Membrane</keyword>
<keyword evidence="3 7" id="KW-1133">Transmembrane helix</keyword>
<feature type="region of interest" description="Disordered" evidence="6">
    <location>
        <begin position="196"/>
        <end position="219"/>
    </location>
</feature>
<feature type="domain" description="Rhodopsin" evidence="8">
    <location>
        <begin position="3"/>
        <end position="180"/>
    </location>
</feature>
<keyword evidence="2 7" id="KW-0812">Transmembrane</keyword>
<reference evidence="9" key="1">
    <citation type="journal article" date="2020" name="Stud. Mycol.">
        <title>101 Dothideomycetes genomes: a test case for predicting lifestyles and emergence of pathogens.</title>
        <authorList>
            <person name="Haridas S."/>
            <person name="Albert R."/>
            <person name="Binder M."/>
            <person name="Bloem J."/>
            <person name="Labutti K."/>
            <person name="Salamov A."/>
            <person name="Andreopoulos B."/>
            <person name="Baker S."/>
            <person name="Barry K."/>
            <person name="Bills G."/>
            <person name="Bluhm B."/>
            <person name="Cannon C."/>
            <person name="Castanera R."/>
            <person name="Culley D."/>
            <person name="Daum C."/>
            <person name="Ezra D."/>
            <person name="Gonzalez J."/>
            <person name="Henrissat B."/>
            <person name="Kuo A."/>
            <person name="Liang C."/>
            <person name="Lipzen A."/>
            <person name="Lutzoni F."/>
            <person name="Magnuson J."/>
            <person name="Mondo S."/>
            <person name="Nolan M."/>
            <person name="Ohm R."/>
            <person name="Pangilinan J."/>
            <person name="Park H.-J."/>
            <person name="Ramirez L."/>
            <person name="Alfaro M."/>
            <person name="Sun H."/>
            <person name="Tritt A."/>
            <person name="Yoshinaga Y."/>
            <person name="Zwiers L.-H."/>
            <person name="Turgeon B."/>
            <person name="Goodwin S."/>
            <person name="Spatafora J."/>
            <person name="Crous P."/>
            <person name="Grigoriev I."/>
        </authorList>
    </citation>
    <scope>NUCLEOTIDE SEQUENCE</scope>
    <source>
        <strain evidence="9">CBS 627.86</strain>
    </source>
</reference>
<evidence type="ECO:0000256" key="5">
    <source>
        <dbReference type="ARBA" id="ARBA00038359"/>
    </source>
</evidence>
<dbReference type="InterPro" id="IPR049326">
    <property type="entry name" value="Rhodopsin_dom_fungi"/>
</dbReference>
<evidence type="ECO:0000259" key="8">
    <source>
        <dbReference type="Pfam" id="PF20684"/>
    </source>
</evidence>
<evidence type="ECO:0000256" key="7">
    <source>
        <dbReference type="SAM" id="Phobius"/>
    </source>
</evidence>
<dbReference type="InterPro" id="IPR052337">
    <property type="entry name" value="SAT4-like"/>
</dbReference>
<feature type="transmembrane region" description="Helical" evidence="7">
    <location>
        <begin position="38"/>
        <end position="58"/>
    </location>
</feature>
<evidence type="ECO:0000256" key="1">
    <source>
        <dbReference type="ARBA" id="ARBA00004141"/>
    </source>
</evidence>
<dbReference type="Proteomes" id="UP000799770">
    <property type="component" value="Unassembled WGS sequence"/>
</dbReference>
<feature type="transmembrane region" description="Helical" evidence="7">
    <location>
        <begin position="155"/>
        <end position="175"/>
    </location>
</feature>
<gene>
    <name evidence="9" type="ORF">BDV96DRAFT_588838</name>
</gene>
<comment type="subcellular location">
    <subcellularLocation>
        <location evidence="1">Membrane</location>
        <topology evidence="1">Multi-pass membrane protein</topology>
    </subcellularLocation>
</comment>
<comment type="similarity">
    <text evidence="5">Belongs to the SAT4 family.</text>
</comment>
<evidence type="ECO:0000256" key="4">
    <source>
        <dbReference type="ARBA" id="ARBA00023136"/>
    </source>
</evidence>
<dbReference type="PANTHER" id="PTHR33048:SF47">
    <property type="entry name" value="INTEGRAL MEMBRANE PROTEIN-RELATED"/>
    <property type="match status" value="1"/>
</dbReference>